<keyword evidence="1" id="KW-0812">Transmembrane</keyword>
<keyword evidence="1" id="KW-0472">Membrane</keyword>
<evidence type="ECO:0000313" key="2">
    <source>
        <dbReference type="EMBL" id="KAG8183219.1"/>
    </source>
</evidence>
<accession>A0AAV6UHE8</accession>
<dbReference type="Proteomes" id="UP000827092">
    <property type="component" value="Unassembled WGS sequence"/>
</dbReference>
<dbReference type="EMBL" id="JAFNEN010000427">
    <property type="protein sequence ID" value="KAG8183219.1"/>
    <property type="molecule type" value="Genomic_DNA"/>
</dbReference>
<name>A0AAV6UHE8_9ARAC</name>
<evidence type="ECO:0000256" key="1">
    <source>
        <dbReference type="SAM" id="Phobius"/>
    </source>
</evidence>
<comment type="caution">
    <text evidence="2">The sequence shown here is derived from an EMBL/GenBank/DDBJ whole genome shotgun (WGS) entry which is preliminary data.</text>
</comment>
<sequence>MKVATKTVEDLGDSIPEKCKELVMKQLKARHGRMKFNCYKCPPLSCQTITLGSFLLYRKMNPTLVFVGVVACLVSCGIVGAQAEECDEYMTAMTEGYIKNSEAIECYKDLGLDKFNYKEGEQAGEDEIKKKQEEFKSWLEEPEQKDKKGEIMECIMKVVKKTNEDLGDSVPENCKELAKANWHIEE</sequence>
<keyword evidence="3" id="KW-1185">Reference proteome</keyword>
<evidence type="ECO:0000313" key="3">
    <source>
        <dbReference type="Proteomes" id="UP000827092"/>
    </source>
</evidence>
<feature type="transmembrane region" description="Helical" evidence="1">
    <location>
        <begin position="63"/>
        <end position="83"/>
    </location>
</feature>
<keyword evidence="1" id="KW-1133">Transmembrane helix</keyword>
<dbReference type="AlphaFoldDB" id="A0AAV6UHE8"/>
<protein>
    <submittedName>
        <fullName evidence="2">Uncharacterized protein</fullName>
    </submittedName>
</protein>
<organism evidence="2 3">
    <name type="scientific">Oedothorax gibbosus</name>
    <dbReference type="NCBI Taxonomy" id="931172"/>
    <lineage>
        <taxon>Eukaryota</taxon>
        <taxon>Metazoa</taxon>
        <taxon>Ecdysozoa</taxon>
        <taxon>Arthropoda</taxon>
        <taxon>Chelicerata</taxon>
        <taxon>Arachnida</taxon>
        <taxon>Araneae</taxon>
        <taxon>Araneomorphae</taxon>
        <taxon>Entelegynae</taxon>
        <taxon>Araneoidea</taxon>
        <taxon>Linyphiidae</taxon>
        <taxon>Erigoninae</taxon>
        <taxon>Oedothorax</taxon>
    </lineage>
</organism>
<reference evidence="2 3" key="1">
    <citation type="journal article" date="2022" name="Nat. Ecol. Evol.">
        <title>A masculinizing supergene underlies an exaggerated male reproductive morph in a spider.</title>
        <authorList>
            <person name="Hendrickx F."/>
            <person name="De Corte Z."/>
            <person name="Sonet G."/>
            <person name="Van Belleghem S.M."/>
            <person name="Kostlbacher S."/>
            <person name="Vangestel C."/>
        </authorList>
    </citation>
    <scope>NUCLEOTIDE SEQUENCE [LARGE SCALE GENOMIC DNA]</scope>
    <source>
        <strain evidence="2">W744_W776</strain>
    </source>
</reference>
<proteinExistence type="predicted"/>
<gene>
    <name evidence="2" type="ORF">JTE90_005668</name>
</gene>